<dbReference type="EMBL" id="FNAX01000026">
    <property type="protein sequence ID" value="SDG68818.1"/>
    <property type="molecule type" value="Genomic_DNA"/>
</dbReference>
<dbReference type="InterPro" id="IPR002059">
    <property type="entry name" value="CSP_DNA-bd"/>
</dbReference>
<dbReference type="GO" id="GO:0003676">
    <property type="term" value="F:nucleic acid binding"/>
    <property type="evidence" value="ECO:0007669"/>
    <property type="project" value="InterPro"/>
</dbReference>
<dbReference type="CDD" id="cd04458">
    <property type="entry name" value="CSP_CDS"/>
    <property type="match status" value="1"/>
</dbReference>
<organism evidence="3 4">
    <name type="scientific">Streptomyces griseoaurantiacus</name>
    <dbReference type="NCBI Taxonomy" id="68213"/>
    <lineage>
        <taxon>Bacteria</taxon>
        <taxon>Bacillati</taxon>
        <taxon>Actinomycetota</taxon>
        <taxon>Actinomycetes</taxon>
        <taxon>Kitasatosporales</taxon>
        <taxon>Streptomycetaceae</taxon>
        <taxon>Streptomyces</taxon>
        <taxon>Streptomyces aurantiacus group</taxon>
    </lineage>
</organism>
<evidence type="ECO:0000259" key="2">
    <source>
        <dbReference type="PROSITE" id="PS51857"/>
    </source>
</evidence>
<evidence type="ECO:0000313" key="3">
    <source>
        <dbReference type="EMBL" id="SDG68818.1"/>
    </source>
</evidence>
<dbReference type="SUPFAM" id="SSF50249">
    <property type="entry name" value="Nucleic acid-binding proteins"/>
    <property type="match status" value="1"/>
</dbReference>
<dbReference type="Proteomes" id="UP000198614">
    <property type="component" value="Unassembled WGS sequence"/>
</dbReference>
<dbReference type="PROSITE" id="PS00352">
    <property type="entry name" value="CSD_1"/>
    <property type="match status" value="1"/>
</dbReference>
<feature type="domain" description="CSD" evidence="2">
    <location>
        <begin position="1280"/>
        <end position="1344"/>
    </location>
</feature>
<dbReference type="PROSITE" id="PS51857">
    <property type="entry name" value="CSD_2"/>
    <property type="match status" value="1"/>
</dbReference>
<dbReference type="GO" id="GO:0005737">
    <property type="term" value="C:cytoplasm"/>
    <property type="evidence" value="ECO:0007669"/>
    <property type="project" value="UniProtKB-SubCell"/>
</dbReference>
<dbReference type="SUPFAM" id="SSF50494">
    <property type="entry name" value="Trypsin-like serine proteases"/>
    <property type="match status" value="1"/>
</dbReference>
<dbReference type="Pfam" id="PF00313">
    <property type="entry name" value="CSD"/>
    <property type="match status" value="1"/>
</dbReference>
<dbReference type="InterPro" id="IPR050181">
    <property type="entry name" value="Cold_shock_domain"/>
</dbReference>
<dbReference type="InterPro" id="IPR012340">
    <property type="entry name" value="NA-bd_OB-fold"/>
</dbReference>
<accession>A0A1G7WA37</accession>
<dbReference type="InterPro" id="IPR011129">
    <property type="entry name" value="CSD"/>
</dbReference>
<dbReference type="PRINTS" id="PR00050">
    <property type="entry name" value="COLDSHOCK"/>
</dbReference>
<comment type="subcellular location">
    <subcellularLocation>
        <location evidence="1">Cytoplasm</location>
    </subcellularLocation>
</comment>
<sequence length="1349" mass="146759">MIERLLRALEESGANAGPEELADILWLAARVGGAAGPDAGSAQDVLDESEATPLTEYPAEGPEEADRAPEEEFYTAGDVTDAPGPARQGVELVRVRRASSVRDPLAVMRALRPLGRSKDTSGGNPADCELDEELTVRRTIEQRLPTPVLRTRRGRWLDLALVVDAHHSMLLWHSLVGELRRVFVQTGIFRDVRTWHLLGTDPDAAEPLSVARTPDGERRSVQEVSDPSGHRLVIVVTDTVASGWAEADVARMLRQWASHGPVALLNVLPRRLWDRGAVRPRSLPLRSVSPASPNTSWRVGALARSRRRSVRLRPTPQVLAIPVIEAEPASVLLLAKLVAGSGQWTRVPCLPLPRTPSSPAPLRAEPLAPAREEVTDVLRRFRAGASPLAQRLAGYLSAVPLSLPVMNLVRQTMLPEAEHGHLAEVALGGLFAPWGQEAAADPDRIPFDFRPGVREALLGGQRRDAITSVQQLVRREMGTGISEYGAASGGDFLAGRGGGDSTGERGLVPEAMPFAAREGAAGAAAPTAGAGSWVSDPLPGLQPTPELVDRYVDAQLQQVLARAQRGLSSFTVLLGDAGSGKTTAIARAVTALPDDWTLWTPQSPDELVGARERLHPRTAVVVPDLRSFLLASDRRSPTTTSELINLMSALSPMLVLSELRPEDFHALRTDHSKEAESFQFALDRLDLIRVYSLTAESETLERVHNAPSFAKTLLLAALDIRRLGHTAAMSRQLLEAATLIYRSSGSSWDTAPHNWLSAALGYACAAVPEGRSVMATASRGGDDYVLDDFVEWADRRDRPDFSPPDELWPVLARFAHTNSLDVLTQTARERGLREVSRLLRNAAAFHNDTRSPQIRSLARAADERLVRISLNREELGSGILLAGGQVVMPAALFPAGTLAPLLRLEGRPWEDPRTWHAQLTAETAHSPLAVLTNVGPGRPPQEPPLPSAPSPTRGDWVLVVGFTRDRTPGSTPPALARYRVASVRGDNFVLESAAADPVPLSGATVVDLQGAVIGMVYRNTGDRENRLHATRILPSSQTASRTPGSASSRVVLDPARSRAVLIGADRYEQFPDRPNSAEQALALARALGRTQESGPFDDANVSLFWNQHFPEPLVGSLEDLSQQAEHTLLVHFTGHVLETPRGVFLAFSHSHRDRPDLTALSLRRLVSLMEDSPARFKVLIIDAYFADSDRIRSLLNSRSIHGHWSLITAPQSPKRSRLTLTNEFATVLTEGIPKAPEFISLRDMTARIRDRRLVIGIQTFDDASTDSRGPLLRNPAFAPPLEGTVKWFNNDKGYGFIAVDDGRDVFVHYSAIQMTGFRGLEVGQRVQLRITQGDRGPQAESVRPLPAEV</sequence>
<name>A0A1G7WA37_9ACTN</name>
<dbReference type="Gene3D" id="2.40.50.140">
    <property type="entry name" value="Nucleic acid-binding proteins"/>
    <property type="match status" value="1"/>
</dbReference>
<evidence type="ECO:0000313" key="4">
    <source>
        <dbReference type="Proteomes" id="UP000198614"/>
    </source>
</evidence>
<protein>
    <submittedName>
        <fullName evidence="3">Cold shock protein, CspA family</fullName>
    </submittedName>
</protein>
<dbReference type="PANTHER" id="PTHR11544">
    <property type="entry name" value="COLD SHOCK DOMAIN CONTAINING PROTEINS"/>
    <property type="match status" value="1"/>
</dbReference>
<evidence type="ECO:0000256" key="1">
    <source>
        <dbReference type="RuleBase" id="RU000408"/>
    </source>
</evidence>
<dbReference type="InterPro" id="IPR019844">
    <property type="entry name" value="CSD_CS"/>
</dbReference>
<reference evidence="3 4" key="1">
    <citation type="submission" date="2016-10" db="EMBL/GenBank/DDBJ databases">
        <authorList>
            <person name="de Groot N.N."/>
        </authorList>
    </citation>
    <scope>NUCLEOTIDE SEQUENCE [LARGE SCALE GENOMIC DNA]</scope>
    <source>
        <strain evidence="3 4">CGMCC 4.1859</strain>
    </source>
</reference>
<proteinExistence type="predicted"/>
<dbReference type="InterPro" id="IPR009003">
    <property type="entry name" value="Peptidase_S1_PA"/>
</dbReference>
<dbReference type="SMART" id="SM00357">
    <property type="entry name" value="CSP"/>
    <property type="match status" value="1"/>
</dbReference>
<dbReference type="NCBIfam" id="NF041121">
    <property type="entry name" value="SAV_2336_NTERM"/>
    <property type="match status" value="1"/>
</dbReference>
<dbReference type="InterPro" id="IPR047738">
    <property type="entry name" value="SAV_2336-like_N"/>
</dbReference>
<gene>
    <name evidence="3" type="ORF">SAMN05216260_12611</name>
</gene>